<evidence type="ECO:0000256" key="5">
    <source>
        <dbReference type="ARBA" id="ARBA00022793"/>
    </source>
</evidence>
<dbReference type="UniPathway" id="UPA00035">
    <property type="reaction ID" value="UER00043"/>
</dbReference>
<proteinExistence type="inferred from homology"/>
<evidence type="ECO:0000256" key="1">
    <source>
        <dbReference type="ARBA" id="ARBA00001633"/>
    </source>
</evidence>
<dbReference type="CDD" id="cd00331">
    <property type="entry name" value="IGPS"/>
    <property type="match status" value="1"/>
</dbReference>
<evidence type="ECO:0000313" key="12">
    <source>
        <dbReference type="Proteomes" id="UP000447833"/>
    </source>
</evidence>
<dbReference type="InterPro" id="IPR013798">
    <property type="entry name" value="Indole-3-glycerol_P_synth_dom"/>
</dbReference>
<evidence type="ECO:0000259" key="10">
    <source>
        <dbReference type="Pfam" id="PF00218"/>
    </source>
</evidence>
<keyword evidence="8 9" id="KW-0456">Lyase</keyword>
<feature type="domain" description="Indole-3-glycerol phosphate synthase" evidence="10">
    <location>
        <begin position="11"/>
        <end position="247"/>
    </location>
</feature>
<evidence type="ECO:0000256" key="9">
    <source>
        <dbReference type="HAMAP-Rule" id="MF_00134"/>
    </source>
</evidence>
<dbReference type="Proteomes" id="UP000447833">
    <property type="component" value="Unassembled WGS sequence"/>
</dbReference>
<comment type="catalytic activity">
    <reaction evidence="1 9">
        <text>1-(2-carboxyphenylamino)-1-deoxy-D-ribulose 5-phosphate + H(+) = (1S,2R)-1-C-(indol-3-yl)glycerol 3-phosphate + CO2 + H2O</text>
        <dbReference type="Rhea" id="RHEA:23476"/>
        <dbReference type="ChEBI" id="CHEBI:15377"/>
        <dbReference type="ChEBI" id="CHEBI:15378"/>
        <dbReference type="ChEBI" id="CHEBI:16526"/>
        <dbReference type="ChEBI" id="CHEBI:58613"/>
        <dbReference type="ChEBI" id="CHEBI:58866"/>
        <dbReference type="EC" id="4.1.1.48"/>
    </reaction>
</comment>
<comment type="similarity">
    <text evidence="3 9">Belongs to the TrpC family.</text>
</comment>
<evidence type="ECO:0000256" key="3">
    <source>
        <dbReference type="ARBA" id="ARBA00008737"/>
    </source>
</evidence>
<organism evidence="11 12">
    <name type="scientific">Guptibacillus hwajinpoensis</name>
    <dbReference type="NCBI Taxonomy" id="208199"/>
    <lineage>
        <taxon>Bacteria</taxon>
        <taxon>Bacillati</taxon>
        <taxon>Bacillota</taxon>
        <taxon>Bacilli</taxon>
        <taxon>Bacillales</taxon>
        <taxon>Guptibacillaceae</taxon>
        <taxon>Guptibacillus</taxon>
    </lineage>
</organism>
<dbReference type="PANTHER" id="PTHR22854:SF2">
    <property type="entry name" value="INDOLE-3-GLYCEROL-PHOSPHATE SYNTHASE"/>
    <property type="match status" value="1"/>
</dbReference>
<name>A0A845EXY4_9BACL</name>
<dbReference type="SUPFAM" id="SSF51366">
    <property type="entry name" value="Ribulose-phoshate binding barrel"/>
    <property type="match status" value="1"/>
</dbReference>
<dbReference type="Gene3D" id="3.20.20.70">
    <property type="entry name" value="Aldolase class I"/>
    <property type="match status" value="1"/>
</dbReference>
<keyword evidence="6 9" id="KW-0822">Tryptophan biosynthesis</keyword>
<evidence type="ECO:0000256" key="2">
    <source>
        <dbReference type="ARBA" id="ARBA00004696"/>
    </source>
</evidence>
<protein>
    <recommendedName>
        <fullName evidence="9">Indole-3-glycerol phosphate synthase</fullName>
        <shortName evidence="9">IGPS</shortName>
        <ecNumber evidence="9">4.1.1.48</ecNumber>
    </recommendedName>
</protein>
<comment type="pathway">
    <text evidence="2 9">Amino-acid biosynthesis; L-tryptophan biosynthesis; L-tryptophan from chorismate: step 4/5.</text>
</comment>
<dbReference type="GO" id="GO:0004425">
    <property type="term" value="F:indole-3-glycerol-phosphate synthase activity"/>
    <property type="evidence" value="ECO:0007669"/>
    <property type="project" value="UniProtKB-UniRule"/>
</dbReference>
<keyword evidence="4 9" id="KW-0028">Amino-acid biosynthesis</keyword>
<dbReference type="GO" id="GO:0004640">
    <property type="term" value="F:phosphoribosylanthranilate isomerase activity"/>
    <property type="evidence" value="ECO:0007669"/>
    <property type="project" value="TreeGrafter"/>
</dbReference>
<keyword evidence="5 9" id="KW-0210">Decarboxylase</keyword>
<dbReference type="PANTHER" id="PTHR22854">
    <property type="entry name" value="TRYPTOPHAN BIOSYNTHESIS PROTEIN"/>
    <property type="match status" value="1"/>
</dbReference>
<dbReference type="NCBIfam" id="NF001375">
    <property type="entry name" value="PRK00278.2-2"/>
    <property type="match status" value="1"/>
</dbReference>
<dbReference type="NCBIfam" id="NF001377">
    <property type="entry name" value="PRK00278.2-4"/>
    <property type="match status" value="1"/>
</dbReference>
<gene>
    <name evidence="9 11" type="primary">trpC</name>
    <name evidence="11" type="ORF">GLW07_08405</name>
</gene>
<dbReference type="PROSITE" id="PS00614">
    <property type="entry name" value="IGPS"/>
    <property type="match status" value="1"/>
</dbReference>
<evidence type="ECO:0000256" key="8">
    <source>
        <dbReference type="ARBA" id="ARBA00023239"/>
    </source>
</evidence>
<dbReference type="InterPro" id="IPR011060">
    <property type="entry name" value="RibuloseP-bd_barrel"/>
</dbReference>
<dbReference type="GO" id="GO:0000162">
    <property type="term" value="P:L-tryptophan biosynthetic process"/>
    <property type="evidence" value="ECO:0007669"/>
    <property type="project" value="UniProtKB-UniRule"/>
</dbReference>
<comment type="caution">
    <text evidence="11">The sequence shown here is derived from an EMBL/GenBank/DDBJ whole genome shotgun (WGS) entry which is preliminary data.</text>
</comment>
<evidence type="ECO:0000256" key="4">
    <source>
        <dbReference type="ARBA" id="ARBA00022605"/>
    </source>
</evidence>
<dbReference type="InterPro" id="IPR045186">
    <property type="entry name" value="Indole-3-glycerol_P_synth"/>
</dbReference>
<evidence type="ECO:0000313" key="11">
    <source>
        <dbReference type="EMBL" id="MYL63378.1"/>
    </source>
</evidence>
<evidence type="ECO:0000256" key="7">
    <source>
        <dbReference type="ARBA" id="ARBA00023141"/>
    </source>
</evidence>
<dbReference type="AlphaFoldDB" id="A0A845EXY4"/>
<accession>A0A845EXY4</accession>
<dbReference type="InterPro" id="IPR001468">
    <property type="entry name" value="Indole-3-GlycerolPSynthase_CS"/>
</dbReference>
<keyword evidence="7 9" id="KW-0057">Aromatic amino acid biosynthesis</keyword>
<dbReference type="InterPro" id="IPR013785">
    <property type="entry name" value="Aldolase_TIM"/>
</dbReference>
<dbReference type="RefSeq" id="WP_160918986.1">
    <property type="nucleotide sequence ID" value="NZ_WMEY01000002.1"/>
</dbReference>
<sequence>MLEKIIKVKHEEMERFSMAEDEKLANVSLLESLHKPTHEVGLIAEVKKASPSKGIINANFDPVEVAKAYEKAGADAISVLTDESFFMGANAFLTEVKKHVSLPILRKDFIIDLRQIDESKRIGADAILLIVTALGAEKTKEFYDYALNLGLECLVEVHSKEELEALTSHFTPAIIGVNNRNLATFETSTKQTHSLSQFIPSSTMLISESGISTYEDIKDVKSAGAKAVLVGEALMRDGTYEKGIKRLFGEKVT</sequence>
<evidence type="ECO:0000256" key="6">
    <source>
        <dbReference type="ARBA" id="ARBA00022822"/>
    </source>
</evidence>
<dbReference type="EC" id="4.1.1.48" evidence="9"/>
<dbReference type="Pfam" id="PF00218">
    <property type="entry name" value="IGPS"/>
    <property type="match status" value="1"/>
</dbReference>
<dbReference type="EMBL" id="WMEY01000002">
    <property type="protein sequence ID" value="MYL63378.1"/>
    <property type="molecule type" value="Genomic_DNA"/>
</dbReference>
<dbReference type="HAMAP" id="MF_00134_B">
    <property type="entry name" value="IGPS_B"/>
    <property type="match status" value="1"/>
</dbReference>
<dbReference type="FunFam" id="3.20.20.70:FF:000024">
    <property type="entry name" value="Indole-3-glycerol phosphate synthase"/>
    <property type="match status" value="1"/>
</dbReference>
<reference evidence="11 12" key="1">
    <citation type="submission" date="2019-11" db="EMBL/GenBank/DDBJ databases">
        <title>Genome sequences of 17 halophilic strains isolated from different environments.</title>
        <authorList>
            <person name="Furrow R.E."/>
        </authorList>
    </citation>
    <scope>NUCLEOTIDE SEQUENCE [LARGE SCALE GENOMIC DNA]</scope>
    <source>
        <strain evidence="11 12">22506_14_FS</strain>
    </source>
</reference>